<accession>A0A1R3RHA6</accession>
<reference evidence="4" key="1">
    <citation type="journal article" date="2017" name="Genome Biol.">
        <title>Comparative genomics reveals high biological diversity and specific adaptations in the industrially and medically important fungal genus Aspergillus.</title>
        <authorList>
            <person name="de Vries R.P."/>
            <person name="Riley R."/>
            <person name="Wiebenga A."/>
            <person name="Aguilar-Osorio G."/>
            <person name="Amillis S."/>
            <person name="Uchima C.A."/>
            <person name="Anderluh G."/>
            <person name="Asadollahi M."/>
            <person name="Askin M."/>
            <person name="Barry K."/>
            <person name="Battaglia E."/>
            <person name="Bayram O."/>
            <person name="Benocci T."/>
            <person name="Braus-Stromeyer S.A."/>
            <person name="Caldana C."/>
            <person name="Canovas D."/>
            <person name="Cerqueira G.C."/>
            <person name="Chen F."/>
            <person name="Chen W."/>
            <person name="Choi C."/>
            <person name="Clum A."/>
            <person name="Dos Santos R.A."/>
            <person name="Damasio A.R."/>
            <person name="Diallinas G."/>
            <person name="Emri T."/>
            <person name="Fekete E."/>
            <person name="Flipphi M."/>
            <person name="Freyberg S."/>
            <person name="Gallo A."/>
            <person name="Gournas C."/>
            <person name="Habgood R."/>
            <person name="Hainaut M."/>
            <person name="Harispe M.L."/>
            <person name="Henrissat B."/>
            <person name="Hilden K.S."/>
            <person name="Hope R."/>
            <person name="Hossain A."/>
            <person name="Karabika E."/>
            <person name="Karaffa L."/>
            <person name="Karanyi Z."/>
            <person name="Krasevec N."/>
            <person name="Kuo A."/>
            <person name="Kusch H."/>
            <person name="LaButti K."/>
            <person name="Lagendijk E.L."/>
            <person name="Lapidus A."/>
            <person name="Levasseur A."/>
            <person name="Lindquist E."/>
            <person name="Lipzen A."/>
            <person name="Logrieco A.F."/>
            <person name="MacCabe A."/>
            <person name="Maekelae M.R."/>
            <person name="Malavazi I."/>
            <person name="Melin P."/>
            <person name="Meyer V."/>
            <person name="Mielnichuk N."/>
            <person name="Miskei M."/>
            <person name="Molnar A.P."/>
            <person name="Mule G."/>
            <person name="Ngan C.Y."/>
            <person name="Orejas M."/>
            <person name="Orosz E."/>
            <person name="Ouedraogo J.P."/>
            <person name="Overkamp K.M."/>
            <person name="Park H.-S."/>
            <person name="Perrone G."/>
            <person name="Piumi F."/>
            <person name="Punt P.J."/>
            <person name="Ram A.F."/>
            <person name="Ramon A."/>
            <person name="Rauscher S."/>
            <person name="Record E."/>
            <person name="Riano-Pachon D.M."/>
            <person name="Robert V."/>
            <person name="Roehrig J."/>
            <person name="Ruller R."/>
            <person name="Salamov A."/>
            <person name="Salih N.S."/>
            <person name="Samson R.A."/>
            <person name="Sandor E."/>
            <person name="Sanguinetti M."/>
            <person name="Schuetze T."/>
            <person name="Sepcic K."/>
            <person name="Shelest E."/>
            <person name="Sherlock G."/>
            <person name="Sophianopoulou V."/>
            <person name="Squina F.M."/>
            <person name="Sun H."/>
            <person name="Susca A."/>
            <person name="Todd R.B."/>
            <person name="Tsang A."/>
            <person name="Unkles S.E."/>
            <person name="van de Wiele N."/>
            <person name="van Rossen-Uffink D."/>
            <person name="Oliveira J.V."/>
            <person name="Vesth T.C."/>
            <person name="Visser J."/>
            <person name="Yu J.-H."/>
            <person name="Zhou M."/>
            <person name="Andersen M.R."/>
            <person name="Archer D.B."/>
            <person name="Baker S.E."/>
            <person name="Benoit I."/>
            <person name="Brakhage A.A."/>
            <person name="Braus G.H."/>
            <person name="Fischer R."/>
            <person name="Frisvad J.C."/>
            <person name="Goldman G.H."/>
            <person name="Houbraken J."/>
            <person name="Oakley B."/>
            <person name="Pocsi I."/>
            <person name="Scazzocchio C."/>
            <person name="Seiboth B."/>
            <person name="vanKuyk P.A."/>
            <person name="Wortman J."/>
            <person name="Dyer P.S."/>
            <person name="Grigoriev I.V."/>
        </authorList>
    </citation>
    <scope>NUCLEOTIDE SEQUENCE [LARGE SCALE GENOMIC DNA]</scope>
    <source>
        <strain evidence="4">ITEM 5010</strain>
    </source>
</reference>
<dbReference type="InterPro" id="IPR050565">
    <property type="entry name" value="LYPA1-2/EST-like"/>
</dbReference>
<dbReference type="PANTHER" id="PTHR10655">
    <property type="entry name" value="LYSOPHOSPHOLIPASE-RELATED"/>
    <property type="match status" value="1"/>
</dbReference>
<dbReference type="Pfam" id="PF02230">
    <property type="entry name" value="Abhydrolase_2"/>
    <property type="match status" value="1"/>
</dbReference>
<dbReference type="OMA" id="HGTDDAY"/>
<dbReference type="EMBL" id="KV907503">
    <property type="protein sequence ID" value="OOF93866.1"/>
    <property type="molecule type" value="Genomic_DNA"/>
</dbReference>
<sequence>MATNFPPPHIHHPQTTHPHTHTAILLHGRGSNGPEFAEELFSSSTSKGQTLPSHLPSFRWVFPTSKDRWNSRFEEDICAWFDAYSLTDITEHQETQVPGIRESVLYILSILEEDIKLLDGRSTHVYLGGISQGMATALWSWVCASERVKGRLGGVVGFCGWMPFAERVGDGNGDLDRRRRLVGFCEGVVWGEVPGDGEGSRRASMTRVLETPVLLGHGVDDPMVPVELGRQVVGILKRAGMEVEWVEYVGAEGDGHWIKEPEGFDALLRFLMGVVE</sequence>
<evidence type="ECO:0000259" key="2">
    <source>
        <dbReference type="Pfam" id="PF02230"/>
    </source>
</evidence>
<evidence type="ECO:0000313" key="3">
    <source>
        <dbReference type="EMBL" id="OOF93866.1"/>
    </source>
</evidence>
<dbReference type="Proteomes" id="UP000188318">
    <property type="component" value="Unassembled WGS sequence"/>
</dbReference>
<feature type="domain" description="Phospholipase/carboxylesterase/thioesterase" evidence="2">
    <location>
        <begin position="16"/>
        <end position="167"/>
    </location>
</feature>
<dbReference type="GO" id="GO:0052689">
    <property type="term" value="F:carboxylic ester hydrolase activity"/>
    <property type="evidence" value="ECO:0007669"/>
    <property type="project" value="TreeGrafter"/>
</dbReference>
<dbReference type="OrthoDB" id="2418081at2759"/>
<dbReference type="InterPro" id="IPR003140">
    <property type="entry name" value="PLipase/COase/thioEstase"/>
</dbReference>
<comment type="similarity">
    <text evidence="1">Belongs to the AB hydrolase superfamily. AB hydrolase 2 family.</text>
</comment>
<proteinExistence type="inferred from homology"/>
<gene>
    <name evidence="3" type="ORF">ASPCADRAFT_398240</name>
</gene>
<keyword evidence="4" id="KW-1185">Reference proteome</keyword>
<dbReference type="GO" id="GO:0008474">
    <property type="term" value="F:palmitoyl-(protein) hydrolase activity"/>
    <property type="evidence" value="ECO:0007669"/>
    <property type="project" value="TreeGrafter"/>
</dbReference>
<dbReference type="VEuPathDB" id="FungiDB:ASPCADRAFT_398240"/>
<dbReference type="GO" id="GO:0005737">
    <property type="term" value="C:cytoplasm"/>
    <property type="evidence" value="ECO:0007669"/>
    <property type="project" value="TreeGrafter"/>
</dbReference>
<organism evidence="3 4">
    <name type="scientific">Aspergillus carbonarius (strain ITEM 5010)</name>
    <dbReference type="NCBI Taxonomy" id="602072"/>
    <lineage>
        <taxon>Eukaryota</taxon>
        <taxon>Fungi</taxon>
        <taxon>Dikarya</taxon>
        <taxon>Ascomycota</taxon>
        <taxon>Pezizomycotina</taxon>
        <taxon>Eurotiomycetes</taxon>
        <taxon>Eurotiomycetidae</taxon>
        <taxon>Eurotiales</taxon>
        <taxon>Aspergillaceae</taxon>
        <taxon>Aspergillus</taxon>
        <taxon>Aspergillus subgen. Circumdati</taxon>
    </lineage>
</organism>
<evidence type="ECO:0000313" key="4">
    <source>
        <dbReference type="Proteomes" id="UP000188318"/>
    </source>
</evidence>
<dbReference type="Gene3D" id="3.40.50.1820">
    <property type="entry name" value="alpha/beta hydrolase"/>
    <property type="match status" value="1"/>
</dbReference>
<dbReference type="PANTHER" id="PTHR10655:SF63">
    <property type="entry name" value="PHOSPHOLIPASE_CARBOXYLESTERASE_THIOESTERASE DOMAIN-CONTAINING PROTEIN"/>
    <property type="match status" value="1"/>
</dbReference>
<dbReference type="STRING" id="602072.A0A1R3RHA6"/>
<protein>
    <recommendedName>
        <fullName evidence="2">Phospholipase/carboxylesterase/thioesterase domain-containing protein</fullName>
    </recommendedName>
</protein>
<name>A0A1R3RHA6_ASPC5</name>
<dbReference type="InterPro" id="IPR029058">
    <property type="entry name" value="AB_hydrolase_fold"/>
</dbReference>
<dbReference type="SUPFAM" id="SSF53474">
    <property type="entry name" value="alpha/beta-Hydrolases"/>
    <property type="match status" value="1"/>
</dbReference>
<dbReference type="AlphaFoldDB" id="A0A1R3RHA6"/>
<evidence type="ECO:0000256" key="1">
    <source>
        <dbReference type="ARBA" id="ARBA00006499"/>
    </source>
</evidence>